<dbReference type="InterPro" id="IPR000700">
    <property type="entry name" value="PAS-assoc_C"/>
</dbReference>
<feature type="domain" description="Histidine kinase" evidence="20">
    <location>
        <begin position="807"/>
        <end position="1028"/>
    </location>
</feature>
<comment type="catalytic activity">
    <reaction evidence="1">
        <text>ATP + protein L-histidine = ADP + protein N-phospho-L-histidine.</text>
        <dbReference type="EC" id="2.7.13.3"/>
    </reaction>
</comment>
<evidence type="ECO:0000256" key="8">
    <source>
        <dbReference type="ARBA" id="ARBA00022741"/>
    </source>
</evidence>
<dbReference type="NCBIfam" id="TIGR00229">
    <property type="entry name" value="sensory_box"/>
    <property type="match status" value="2"/>
</dbReference>
<evidence type="ECO:0000256" key="6">
    <source>
        <dbReference type="ARBA" id="ARBA00022679"/>
    </source>
</evidence>
<dbReference type="Pfam" id="PF13426">
    <property type="entry name" value="PAS_9"/>
    <property type="match status" value="2"/>
</dbReference>
<evidence type="ECO:0000259" key="24">
    <source>
        <dbReference type="PROSITE" id="PS50839"/>
    </source>
</evidence>
<dbReference type="InterPro" id="IPR001789">
    <property type="entry name" value="Sig_transdc_resp-reg_receiver"/>
</dbReference>
<dbReference type="PROSITE" id="PS51257">
    <property type="entry name" value="PROKAR_LIPOPROTEIN"/>
    <property type="match status" value="1"/>
</dbReference>
<dbReference type="Pfam" id="PF08448">
    <property type="entry name" value="PAS_4"/>
    <property type="match status" value="1"/>
</dbReference>
<evidence type="ECO:0000259" key="20">
    <source>
        <dbReference type="PROSITE" id="PS50109"/>
    </source>
</evidence>
<comment type="caution">
    <text evidence="26">The sequence shown here is derived from an EMBL/GenBank/DDBJ whole genome shotgun (WGS) entry which is preliminary data.</text>
</comment>
<evidence type="ECO:0000259" key="21">
    <source>
        <dbReference type="PROSITE" id="PS50110"/>
    </source>
</evidence>
<dbReference type="SMART" id="SM00388">
    <property type="entry name" value="HisKA"/>
    <property type="match status" value="1"/>
</dbReference>
<dbReference type="CDD" id="cd00088">
    <property type="entry name" value="HPT"/>
    <property type="match status" value="1"/>
</dbReference>
<evidence type="ECO:0000256" key="3">
    <source>
        <dbReference type="ARBA" id="ARBA00012438"/>
    </source>
</evidence>
<feature type="domain" description="Response regulatory" evidence="21">
    <location>
        <begin position="1195"/>
        <end position="1312"/>
    </location>
</feature>
<dbReference type="GO" id="GO:0016787">
    <property type="term" value="F:hydrolase activity"/>
    <property type="evidence" value="ECO:0007669"/>
    <property type="project" value="UniProtKB-KW"/>
</dbReference>
<dbReference type="InterPro" id="IPR000014">
    <property type="entry name" value="PAS"/>
</dbReference>
<dbReference type="GO" id="GO:0000155">
    <property type="term" value="F:phosphorelay sensor kinase activity"/>
    <property type="evidence" value="ECO:0007669"/>
    <property type="project" value="InterPro"/>
</dbReference>
<keyword evidence="9 26" id="KW-0418">Kinase</keyword>
<dbReference type="InterPro" id="IPR035965">
    <property type="entry name" value="PAS-like_dom_sf"/>
</dbReference>
<keyword evidence="10" id="KW-0378">Hydrolase</keyword>
<dbReference type="Gene3D" id="3.30.450.350">
    <property type="entry name" value="CHASE domain"/>
    <property type="match status" value="1"/>
</dbReference>
<dbReference type="PROSITE" id="PS50839">
    <property type="entry name" value="CHASE"/>
    <property type="match status" value="1"/>
</dbReference>
<dbReference type="SUPFAM" id="SSF47226">
    <property type="entry name" value="Histidine-containing phosphotransfer domain, HPT domain"/>
    <property type="match status" value="1"/>
</dbReference>
<evidence type="ECO:0000256" key="11">
    <source>
        <dbReference type="ARBA" id="ARBA00022840"/>
    </source>
</evidence>
<keyword evidence="11" id="KW-0067">ATP-binding</keyword>
<dbReference type="Gene3D" id="3.30.450.20">
    <property type="entry name" value="PAS domain"/>
    <property type="match status" value="3"/>
</dbReference>
<dbReference type="Gene3D" id="3.30.565.10">
    <property type="entry name" value="Histidine kinase-like ATPase, C-terminal domain"/>
    <property type="match status" value="1"/>
</dbReference>
<dbReference type="InterPro" id="IPR001610">
    <property type="entry name" value="PAC"/>
</dbReference>
<dbReference type="EMBL" id="MDBP01000054">
    <property type="protein sequence ID" value="PMP12419.1"/>
    <property type="molecule type" value="Genomic_DNA"/>
</dbReference>
<organism evidence="26 28">
    <name type="scientific">Vibrio tasmaniensis</name>
    <dbReference type="NCBI Taxonomy" id="212663"/>
    <lineage>
        <taxon>Bacteria</taxon>
        <taxon>Pseudomonadati</taxon>
        <taxon>Pseudomonadota</taxon>
        <taxon>Gammaproteobacteria</taxon>
        <taxon>Vibrionales</taxon>
        <taxon>Vibrionaceae</taxon>
        <taxon>Vibrio</taxon>
    </lineage>
</organism>
<evidence type="ECO:0000256" key="10">
    <source>
        <dbReference type="ARBA" id="ARBA00022801"/>
    </source>
</evidence>
<keyword evidence="8" id="KW-0547">Nucleotide-binding</keyword>
<dbReference type="PROSITE" id="PS50112">
    <property type="entry name" value="PAS"/>
    <property type="match status" value="1"/>
</dbReference>
<dbReference type="Gene3D" id="1.20.120.160">
    <property type="entry name" value="HPT domain"/>
    <property type="match status" value="1"/>
</dbReference>
<evidence type="ECO:0000313" key="29">
    <source>
        <dbReference type="Proteomes" id="UP000308018"/>
    </source>
</evidence>
<evidence type="ECO:0000256" key="17">
    <source>
        <dbReference type="PROSITE-ProRule" id="PRU00110"/>
    </source>
</evidence>
<dbReference type="SMART" id="SM00073">
    <property type="entry name" value="HPT"/>
    <property type="match status" value="1"/>
</dbReference>
<dbReference type="Pfam" id="PF03924">
    <property type="entry name" value="CHASE"/>
    <property type="match status" value="1"/>
</dbReference>
<comment type="subunit">
    <text evidence="15">At low DSF concentrations, interacts with RpfF.</text>
</comment>
<reference evidence="28" key="1">
    <citation type="submission" date="2016-07" db="EMBL/GenBank/DDBJ databases">
        <title>Nontailed viruses are major unrecognized killers of bacteria in the ocean.</title>
        <authorList>
            <person name="Kauffman K."/>
            <person name="Hussain F."/>
            <person name="Yang J."/>
            <person name="Arevalo P."/>
            <person name="Brown J."/>
            <person name="Cutler M."/>
            <person name="Kelly L."/>
            <person name="Polz M.F."/>
        </authorList>
    </citation>
    <scope>NUCLEOTIDE SEQUENCE [LARGE SCALE GENOMIC DNA]</scope>
    <source>
        <strain evidence="28">10N.222.48.A2</strain>
    </source>
</reference>
<sequence>MTGKPRAIKLSLSILILSLSATIACWSMARNYVERNAESRFTNYTQDVKALIQNRMLNYQQALSGGVALFAASEQVNREEWANYIAKLNLGLHYPGIQGIGVSIPISARDKEAHVQQVRAEGFPQYEIKPKGARDEYTAIIYLEPFDARNRQAFGFDMYSEAVRRQAMSTARDTGRAALSGRVELVQEITEDKQAGFLLYLPIYKTLYSPDTVEERREAFVGYVYSPFRARDLMQGILQSNVSTVSFRLYDGAEDTPNSLLYDGNSALSIVDEQFISTFRRSEVINVAGRDWTIIYTSTPVFEAGLDFSLPRIVAGTGGLLSILFFFLFRMLIVSHQTTEKLHHEASARREAEGSLKSLNQELENRVNERTQELKRQEELNRMLLESLSEGVVACGADGNLTLFNRTAREWHGSDPLQIPPELWSNYYNLYEGDGRTPMAKENIPLLRAFNGEHIQNDLLCIIANGQSPRFVLASGAPICDLDGKRLGAVVAMHDVTENRRHERRFIDIFEFAPDAILIIERGGCITQANSHSEVVFNWGKDVLKGQLIDRFLPGIYSNINSSFFENEELGEGARVEQLSTMARRKGGIDFPVDISLSPVESEKGLQVAVAIRDITQRVQSERKNKEAMAMLNAIEDGAFIFDPETLRHSYVNEGAVCQLGYSREELLDLTAVDFKVEFDENRYRKLLEPLLNGEQQVVHISTVHKHKDGHLIPVEVNLQYIFLPGGKRRCISMVRDVTERHQALRQLEEATKQQKAANFVIEQERKKLAQRVSERTASLRSTNEKLEQARIEAEQASHAKSAFLAAMSHEIRTPMNGVIGMLEVLSHSQLECHQVDEVKTIHDSAFALLRLIDDILDFSKIEAGKLDLEKFPVSVEELIEGVCSSLVSVSEKQEVDLQLFIAPIFPSYILSDPIRLRQIFYNLIGNAIKFSGGRKEKRGDVSVRVNIVDNKMVVNIEDNGIGISSDALAMLFTSFSQAESSTTRRFGGSGLGLAISKRLVDLMGGDIKVNSQLGEGSTFTVSLPLAIYQKEIIPPLSLLSETKCILVENSVFDTDALRVYLEHSGANVQVVSTHSEALRIAELLEEVVVIIIGPQKHVPELTIAFLKTLKSSRIESGYIRHLLMTRDQPRPLKFESPEFVALNCNLLRRKEFLQSVSVAAGIVSPEIILDQVGEESLPLTAAPSVAQARAEGRLILVAEDDSINRKVILKQLSLLGYAAEVAENGLVAYQLWQEGSYALLLTDLHMPEMDGYALTEAIRQDNLERAQKPILALTANALRGEKSRAKAVGMNDYLTKPVQLHLLKEALETWLPNQNGVPELGLLEEEQPRDSEILTVSKLAELVGNEPAVMCDFLTDFLSLMTRQQEQLRAASSAKDIREVSSIAHKLKSSSRSVGAMRLGDLCAELENACTIGDVAVVELTMTLLDKCFAETEEEVICYLDKKII</sequence>
<evidence type="ECO:0000256" key="5">
    <source>
        <dbReference type="ARBA" id="ARBA00022553"/>
    </source>
</evidence>
<dbReference type="SMART" id="SM00387">
    <property type="entry name" value="HATPase_c"/>
    <property type="match status" value="1"/>
</dbReference>
<evidence type="ECO:0000256" key="14">
    <source>
        <dbReference type="ARBA" id="ARBA00023136"/>
    </source>
</evidence>
<evidence type="ECO:0000256" key="15">
    <source>
        <dbReference type="ARBA" id="ARBA00064003"/>
    </source>
</evidence>
<evidence type="ECO:0000313" key="28">
    <source>
        <dbReference type="Proteomes" id="UP000235579"/>
    </source>
</evidence>
<feature type="domain" description="HPt" evidence="25">
    <location>
        <begin position="1347"/>
        <end position="1440"/>
    </location>
</feature>
<feature type="domain" description="PAC" evidence="23">
    <location>
        <begin position="697"/>
        <end position="750"/>
    </location>
</feature>
<dbReference type="InterPro" id="IPR005467">
    <property type="entry name" value="His_kinase_dom"/>
</dbReference>
<dbReference type="PANTHER" id="PTHR45339:SF1">
    <property type="entry name" value="HYBRID SIGNAL TRANSDUCTION HISTIDINE KINASE J"/>
    <property type="match status" value="1"/>
</dbReference>
<proteinExistence type="predicted"/>
<dbReference type="InterPro" id="IPR003594">
    <property type="entry name" value="HATPase_dom"/>
</dbReference>
<evidence type="ECO:0000256" key="13">
    <source>
        <dbReference type="ARBA" id="ARBA00023012"/>
    </source>
</evidence>
<dbReference type="PRINTS" id="PR00344">
    <property type="entry name" value="BCTRLSENSOR"/>
</dbReference>
<evidence type="ECO:0000256" key="19">
    <source>
        <dbReference type="SAM" id="Coils"/>
    </source>
</evidence>
<name>A0A2N7NFI4_9VIBR</name>
<keyword evidence="6" id="KW-0808">Transferase</keyword>
<evidence type="ECO:0000256" key="12">
    <source>
        <dbReference type="ARBA" id="ARBA00022989"/>
    </source>
</evidence>
<reference evidence="26" key="3">
    <citation type="journal article" date="2018" name="Nature">
        <title>A major lineage of non-tailed dsDNA viruses as unrecognized killers of marine bacteria.</title>
        <authorList>
            <person name="Kauffman K.M."/>
            <person name="Hussain F.A."/>
            <person name="Yang J."/>
            <person name="Arevalo P."/>
            <person name="Brown J.M."/>
            <person name="Chang W.K."/>
            <person name="VanInsberghe D."/>
            <person name="Elsherbini J."/>
            <person name="Sharma R.S."/>
            <person name="Cutler M.B."/>
            <person name="Kelly L."/>
            <person name="Polz M.F."/>
        </authorList>
    </citation>
    <scope>NUCLEOTIDE SEQUENCE</scope>
    <source>
        <strain evidence="26">10N.222.48.A2</strain>
    </source>
</reference>
<dbReference type="GO" id="GO:0005524">
    <property type="term" value="F:ATP binding"/>
    <property type="evidence" value="ECO:0007669"/>
    <property type="project" value="UniProtKB-KW"/>
</dbReference>
<dbReference type="Gene3D" id="1.10.287.130">
    <property type="match status" value="1"/>
</dbReference>
<dbReference type="Gene3D" id="3.40.50.2300">
    <property type="match status" value="1"/>
</dbReference>
<evidence type="ECO:0000256" key="2">
    <source>
        <dbReference type="ARBA" id="ARBA00004651"/>
    </source>
</evidence>
<dbReference type="FunFam" id="3.30.565.10:FF:000010">
    <property type="entry name" value="Sensor histidine kinase RcsC"/>
    <property type="match status" value="1"/>
</dbReference>
<dbReference type="InterPro" id="IPR036641">
    <property type="entry name" value="HPT_dom_sf"/>
</dbReference>
<gene>
    <name evidence="26" type="ORF">BCS92_18960</name>
    <name evidence="27" type="ORF">FC057_09905</name>
</gene>
<keyword evidence="4" id="KW-1003">Cell membrane</keyword>
<dbReference type="EMBL" id="SYVV01000013">
    <property type="protein sequence ID" value="TKG34061.1"/>
    <property type="molecule type" value="Genomic_DNA"/>
</dbReference>
<evidence type="ECO:0000259" key="23">
    <source>
        <dbReference type="PROSITE" id="PS50113"/>
    </source>
</evidence>
<dbReference type="InterPro" id="IPR008207">
    <property type="entry name" value="Sig_transdc_His_kin_Hpt_dom"/>
</dbReference>
<dbReference type="InterPro" id="IPR042240">
    <property type="entry name" value="CHASE_sf"/>
</dbReference>
<dbReference type="Pfam" id="PF00512">
    <property type="entry name" value="HisKA"/>
    <property type="match status" value="1"/>
</dbReference>
<dbReference type="FunFam" id="1.10.287.130:FF:000002">
    <property type="entry name" value="Two-component osmosensing histidine kinase"/>
    <property type="match status" value="1"/>
</dbReference>
<feature type="modified residue" description="4-aspartylphosphate" evidence="18">
    <location>
        <position position="1244"/>
    </location>
</feature>
<dbReference type="EC" id="2.7.13.3" evidence="3"/>
<dbReference type="CDD" id="cd16922">
    <property type="entry name" value="HATPase_EvgS-ArcB-TorS-like"/>
    <property type="match status" value="1"/>
</dbReference>
<dbReference type="InterPro" id="IPR036097">
    <property type="entry name" value="HisK_dim/P_sf"/>
</dbReference>
<dbReference type="SMART" id="SM00091">
    <property type="entry name" value="PAS"/>
    <property type="match status" value="3"/>
</dbReference>
<dbReference type="CDD" id="cd17546">
    <property type="entry name" value="REC_hyHK_CKI1_RcsC-like"/>
    <property type="match status" value="1"/>
</dbReference>
<dbReference type="InterPro" id="IPR013656">
    <property type="entry name" value="PAS_4"/>
</dbReference>
<dbReference type="PROSITE" id="PS50113">
    <property type="entry name" value="PAC"/>
    <property type="match status" value="2"/>
</dbReference>
<dbReference type="SUPFAM" id="SSF55874">
    <property type="entry name" value="ATPase domain of HSP90 chaperone/DNA topoisomerase II/histidine kinase"/>
    <property type="match status" value="1"/>
</dbReference>
<dbReference type="Proteomes" id="UP000235579">
    <property type="component" value="Unassembled WGS sequence"/>
</dbReference>
<keyword evidence="19" id="KW-0175">Coiled coil</keyword>
<evidence type="ECO:0000256" key="4">
    <source>
        <dbReference type="ARBA" id="ARBA00022475"/>
    </source>
</evidence>
<dbReference type="InterPro" id="IPR011006">
    <property type="entry name" value="CheY-like_superfamily"/>
</dbReference>
<dbReference type="SMART" id="SM01079">
    <property type="entry name" value="CHASE"/>
    <property type="match status" value="1"/>
</dbReference>
<dbReference type="SUPFAM" id="SSF52172">
    <property type="entry name" value="CheY-like"/>
    <property type="match status" value="1"/>
</dbReference>
<accession>A0A2N7NFI4</accession>
<protein>
    <recommendedName>
        <fullName evidence="16">Sensory/regulatory protein RpfC</fullName>
        <ecNumber evidence="3">2.7.13.3</ecNumber>
    </recommendedName>
</protein>
<dbReference type="Pfam" id="PF02518">
    <property type="entry name" value="HATPase_c"/>
    <property type="match status" value="1"/>
</dbReference>
<dbReference type="PROSITE" id="PS50894">
    <property type="entry name" value="HPT"/>
    <property type="match status" value="1"/>
</dbReference>
<dbReference type="InterPro" id="IPR003661">
    <property type="entry name" value="HisK_dim/P_dom"/>
</dbReference>
<keyword evidence="7" id="KW-0812">Transmembrane</keyword>
<dbReference type="PROSITE" id="PS50109">
    <property type="entry name" value="HIS_KIN"/>
    <property type="match status" value="1"/>
</dbReference>
<feature type="domain" description="PAS" evidence="22">
    <location>
        <begin position="624"/>
        <end position="695"/>
    </location>
</feature>
<dbReference type="SMART" id="SM00448">
    <property type="entry name" value="REC"/>
    <property type="match status" value="1"/>
</dbReference>
<keyword evidence="5 18" id="KW-0597">Phosphoprotein</keyword>
<evidence type="ECO:0000256" key="1">
    <source>
        <dbReference type="ARBA" id="ARBA00000085"/>
    </source>
</evidence>
<dbReference type="PANTHER" id="PTHR45339">
    <property type="entry name" value="HYBRID SIGNAL TRANSDUCTION HISTIDINE KINASE J"/>
    <property type="match status" value="1"/>
</dbReference>
<dbReference type="InterPro" id="IPR006189">
    <property type="entry name" value="CHASE_dom"/>
</dbReference>
<dbReference type="PROSITE" id="PS50110">
    <property type="entry name" value="RESPONSE_REGULATORY"/>
    <property type="match status" value="1"/>
</dbReference>
<evidence type="ECO:0000313" key="26">
    <source>
        <dbReference type="EMBL" id="PMP12419.1"/>
    </source>
</evidence>
<keyword evidence="12" id="KW-1133">Transmembrane helix</keyword>
<evidence type="ECO:0000259" key="25">
    <source>
        <dbReference type="PROSITE" id="PS50894"/>
    </source>
</evidence>
<evidence type="ECO:0000313" key="27">
    <source>
        <dbReference type="EMBL" id="TKG34061.1"/>
    </source>
</evidence>
<evidence type="ECO:0000256" key="9">
    <source>
        <dbReference type="ARBA" id="ARBA00022777"/>
    </source>
</evidence>
<reference evidence="26" key="2">
    <citation type="submission" date="2016-07" db="EMBL/GenBank/DDBJ databases">
        <authorList>
            <person name="Wan K."/>
            <person name="Booth B."/>
            <person name="Spirohn K."/>
            <person name="Hao T."/>
            <person name="Hu Y."/>
            <person name="Calderwood M."/>
            <person name="Hill D."/>
            <person name="Mohr S."/>
            <person name="Vidal M."/>
            <person name="Celniker S."/>
            <person name="Perrimon N."/>
        </authorList>
    </citation>
    <scope>NUCLEOTIDE SEQUENCE</scope>
    <source>
        <strain evidence="26">10N.222.48.A2</strain>
    </source>
</reference>
<dbReference type="Pfam" id="PF01627">
    <property type="entry name" value="Hpt"/>
    <property type="match status" value="1"/>
</dbReference>
<dbReference type="SUPFAM" id="SSF47384">
    <property type="entry name" value="Homodimeric domain of signal transducing histidine kinase"/>
    <property type="match status" value="1"/>
</dbReference>
<dbReference type="InterPro" id="IPR036890">
    <property type="entry name" value="HATPase_C_sf"/>
</dbReference>
<comment type="subcellular location">
    <subcellularLocation>
        <location evidence="2">Cell membrane</location>
        <topology evidence="2">Multi-pass membrane protein</topology>
    </subcellularLocation>
</comment>
<keyword evidence="14" id="KW-0472">Membrane</keyword>
<dbReference type="CDD" id="cd00130">
    <property type="entry name" value="PAS"/>
    <property type="match status" value="2"/>
</dbReference>
<keyword evidence="13" id="KW-0902">Two-component regulatory system</keyword>
<evidence type="ECO:0000256" key="7">
    <source>
        <dbReference type="ARBA" id="ARBA00022692"/>
    </source>
</evidence>
<reference evidence="27 29" key="4">
    <citation type="submission" date="2019-04" db="EMBL/GenBank/DDBJ databases">
        <title>A reverse ecology approach based on a biological definition of microbial populations.</title>
        <authorList>
            <person name="Arevalo P."/>
            <person name="Vaninsberghe D."/>
            <person name="Elsherbini J."/>
            <person name="Gore J."/>
            <person name="Polz M."/>
        </authorList>
    </citation>
    <scope>NUCLEOTIDE SEQUENCE [LARGE SCALE GENOMIC DNA]</scope>
    <source>
        <strain evidence="27 29">10N.222.45.A8</strain>
    </source>
</reference>
<feature type="modified residue" description="Phosphohistidine" evidence="17">
    <location>
        <position position="1386"/>
    </location>
</feature>
<dbReference type="CDD" id="cd00082">
    <property type="entry name" value="HisKA"/>
    <property type="match status" value="1"/>
</dbReference>
<dbReference type="Proteomes" id="UP000308018">
    <property type="component" value="Unassembled WGS sequence"/>
</dbReference>
<evidence type="ECO:0000256" key="16">
    <source>
        <dbReference type="ARBA" id="ARBA00068150"/>
    </source>
</evidence>
<evidence type="ECO:0000259" key="22">
    <source>
        <dbReference type="PROSITE" id="PS50112"/>
    </source>
</evidence>
<feature type="domain" description="PAC" evidence="23">
    <location>
        <begin position="577"/>
        <end position="627"/>
    </location>
</feature>
<dbReference type="SMART" id="SM00086">
    <property type="entry name" value="PAC"/>
    <property type="match status" value="3"/>
</dbReference>
<dbReference type="Pfam" id="PF00072">
    <property type="entry name" value="Response_reg"/>
    <property type="match status" value="1"/>
</dbReference>
<feature type="coiled-coil region" evidence="19">
    <location>
        <begin position="349"/>
        <end position="380"/>
    </location>
</feature>
<feature type="coiled-coil region" evidence="19">
    <location>
        <begin position="770"/>
        <end position="800"/>
    </location>
</feature>
<dbReference type="SUPFAM" id="SSF55785">
    <property type="entry name" value="PYP-like sensor domain (PAS domain)"/>
    <property type="match status" value="3"/>
</dbReference>
<feature type="domain" description="CHASE" evidence="24">
    <location>
        <begin position="72"/>
        <end position="295"/>
    </location>
</feature>
<dbReference type="InterPro" id="IPR004358">
    <property type="entry name" value="Sig_transdc_His_kin-like_C"/>
</dbReference>
<dbReference type="GO" id="GO:0005886">
    <property type="term" value="C:plasma membrane"/>
    <property type="evidence" value="ECO:0007669"/>
    <property type="project" value="UniProtKB-SubCell"/>
</dbReference>
<evidence type="ECO:0000256" key="18">
    <source>
        <dbReference type="PROSITE-ProRule" id="PRU00169"/>
    </source>
</evidence>